<dbReference type="AlphaFoldDB" id="A0A518RFA6"/>
<protein>
    <submittedName>
        <fullName evidence="1">Uncharacterized protein</fullName>
    </submittedName>
</protein>
<proteinExistence type="predicted"/>
<dbReference type="OrthoDB" id="9773233at2"/>
<sequence>MAPTGLVAVWDGVLLTLEWNGGGSGVTGHRVTLTPSSGDPASFTTGPDTFLQADLGLPWGPSWTAMVQPIGDSATGLVSATAQVSLPQVTAPTISLTRVDGNRVELAWSSAGKGPISYRVDLSADGNAIASQQAGQSLSATLELDAPPPVGATLIVTAIVGHSDGPASAPAPVQGAVPAISSASVDAARAVSLSWSVAGGATVTAIGPVAVWQGGMLALPAAGGTSPTKFTLPAGVPNGAAIMLRAVDGVATGAASAGAVLPTLAPSGLAIAYDGALIHARWDASPDGFVSGYAATLRVTGQTPATTPYTAPEAVIAYTPPQDPANAVATLEIAPVAGTSTGPAGTALTVITGTPQLTAATFDGGAVTLQWTPAGGAATATLATLLNGGGAASSAQFEGDTGSFASAPGALAVTLQGVATGSAGPVSTPLALIAAAPEIQSIEFAADGRCTVTWTTVAGAGSYRFALLRSGGSVAIDPVTAQSGATMSTVLPAGTFDPQYGYSLAIGANATASGCALTGPLGVALPVIARAPQGVSLRFDGATVTLVWAAVPDAGVIGYRVSLLSGGTATILGEVSEPYAALPVTGWAADDSILVQAVAAQPQSAAALVLGPAAKVPLTSLGLFLSAGDTAPYIAPAQVAPIAPSDVVILLPDLFPSVPDPIPDVAPFALALIGDAPQGSWQPGLWYKLTLASGSAAWDFPAGDPAPIRTTLLTAYRGFLTALQQAGASPVSIATVQEAIARAMPQTFAETLLYSYGADFARGCFDLRPGMVLRAEYESYQSLGAVPDSQYLSGFVTTGVAEYAISSYSNGGNWLVGLDAFLAGLTAANGVNVNPVPPSQGKAYGGGGILDLFFTQFAQPFVRLVYAQDLLANNSTGSAILQRNPVLIAATSLTDLEGATDALRLGDPPGGAVASVYLRGRVAFSAAIEVFVDGVGERVAIGTTLGNLLAARASRPPIAGLPLTGVRLTRPTGTAILAGGTTGSYGPGEGLDVRFDWTGGHAYAPTSDWLDLPLLHGDRIVLADAIA</sequence>
<organism evidence="1 2">
    <name type="scientific">Sphingomonas suaedae</name>
    <dbReference type="NCBI Taxonomy" id="2599297"/>
    <lineage>
        <taxon>Bacteria</taxon>
        <taxon>Pseudomonadati</taxon>
        <taxon>Pseudomonadota</taxon>
        <taxon>Alphaproteobacteria</taxon>
        <taxon>Sphingomonadales</taxon>
        <taxon>Sphingomonadaceae</taxon>
        <taxon>Sphingomonas</taxon>
    </lineage>
</organism>
<evidence type="ECO:0000313" key="1">
    <source>
        <dbReference type="EMBL" id="QDX26145.1"/>
    </source>
</evidence>
<reference evidence="1 2" key="1">
    <citation type="submission" date="2019-07" db="EMBL/GenBank/DDBJ databases">
        <title>Sphingomonas alkalisoli sp. nov., isolated from rhizosphere soil of Suaedae salsa.</title>
        <authorList>
            <person name="Zhang H."/>
            <person name="Xu L."/>
            <person name="Zhang J.-X."/>
            <person name="Sun J.-Q."/>
        </authorList>
    </citation>
    <scope>NUCLEOTIDE SEQUENCE [LARGE SCALE GENOMIC DNA]</scope>
    <source>
        <strain evidence="1 2">XS-10</strain>
    </source>
</reference>
<gene>
    <name evidence="1" type="ORF">FPZ54_08995</name>
</gene>
<name>A0A518RFA6_9SPHN</name>
<evidence type="ECO:0000313" key="2">
    <source>
        <dbReference type="Proteomes" id="UP000318055"/>
    </source>
</evidence>
<dbReference type="KEGG" id="ssua:FPZ54_08995"/>
<keyword evidence="2" id="KW-1185">Reference proteome</keyword>
<accession>A0A518RFA6</accession>
<dbReference type="EMBL" id="CP042239">
    <property type="protein sequence ID" value="QDX26145.1"/>
    <property type="molecule type" value="Genomic_DNA"/>
</dbReference>
<dbReference type="Proteomes" id="UP000318055">
    <property type="component" value="Chromosome"/>
</dbReference>